<dbReference type="InterPro" id="IPR017853">
    <property type="entry name" value="GH"/>
</dbReference>
<organism evidence="6 7">
    <name type="scientific">Nicrophorus vespilloides</name>
    <name type="common">Boreal carrion beetle</name>
    <dbReference type="NCBI Taxonomy" id="110193"/>
    <lineage>
        <taxon>Eukaryota</taxon>
        <taxon>Metazoa</taxon>
        <taxon>Ecdysozoa</taxon>
        <taxon>Arthropoda</taxon>
        <taxon>Hexapoda</taxon>
        <taxon>Insecta</taxon>
        <taxon>Pterygota</taxon>
        <taxon>Neoptera</taxon>
        <taxon>Endopterygota</taxon>
        <taxon>Coleoptera</taxon>
        <taxon>Polyphaga</taxon>
        <taxon>Staphyliniformia</taxon>
        <taxon>Silphidae</taxon>
        <taxon>Nicrophorinae</taxon>
        <taxon>Nicrophorus</taxon>
    </lineage>
</organism>
<dbReference type="Gene3D" id="3.20.20.70">
    <property type="entry name" value="Aldolase class I"/>
    <property type="match status" value="1"/>
</dbReference>
<dbReference type="SUPFAM" id="SSF51011">
    <property type="entry name" value="Glycosyl hydrolase domain"/>
    <property type="match status" value="1"/>
</dbReference>
<accession>A0ABM1ML29</accession>
<dbReference type="PANTHER" id="PTHR11452:SF83">
    <property type="entry name" value="ALPHA-GALACTOSIDASE"/>
    <property type="match status" value="1"/>
</dbReference>
<evidence type="ECO:0000313" key="7">
    <source>
        <dbReference type="RefSeq" id="XP_017775279.1"/>
    </source>
</evidence>
<evidence type="ECO:0000256" key="3">
    <source>
        <dbReference type="ARBA" id="ARBA00023295"/>
    </source>
</evidence>
<keyword evidence="5" id="KW-0732">Signal</keyword>
<dbReference type="PANTHER" id="PTHR11452">
    <property type="entry name" value="ALPHA-GALACTOSIDASE/ALPHA-N-ACETYLGALACTOSAMINIDASE"/>
    <property type="match status" value="1"/>
</dbReference>
<name>A0ABM1ML29_NICVS</name>
<dbReference type="EC" id="3.2.1.-" evidence="4"/>
<proteinExistence type="inferred from homology"/>
<dbReference type="InterPro" id="IPR002241">
    <property type="entry name" value="Glyco_hydro_27"/>
</dbReference>
<dbReference type="RefSeq" id="XP_017775279.1">
    <property type="nucleotide sequence ID" value="XM_017919790.1"/>
</dbReference>
<dbReference type="GeneID" id="108561713"/>
<dbReference type="SUPFAM" id="SSF51445">
    <property type="entry name" value="(Trans)glycosidases"/>
    <property type="match status" value="1"/>
</dbReference>
<comment type="similarity">
    <text evidence="1 4">Belongs to the glycosyl hydrolase 27 family.</text>
</comment>
<dbReference type="PRINTS" id="PR00740">
    <property type="entry name" value="GLHYDRLASE27"/>
</dbReference>
<evidence type="ECO:0000256" key="1">
    <source>
        <dbReference type="ARBA" id="ARBA00009743"/>
    </source>
</evidence>
<sequence>MIQIIFFCLMGISVYALDNGLAIKPPMGWMHWQRFRCVIDCETYPDECVSEDLFRKMADIMESEGYLNAGYNYIIVDDCWMDKNRANDNRLQADPIRFKSGMKSLGDYIHSKGLKFGIYGDYGTHTCAGYPGSLNYLELDAQTFADWGVDYVKLDGCYSDPDTMVEGYAAFGNYLNKTKRPMVYSCSWPAYQEPDGHEADYDALKKTCNLWRNWDDIDDSWSSVSSIIDWFTKHQDRLAPHSGPGHWNDPDMLIIGNYGLSEDQSKAQMAIWSIMAAPLIMSNDLRAMKTEFKNILLNKEAIGINQDALGIQGKLIASNKKVNLWTKPILPKVDGYFSQAVGLVSNRTDGFAYLSDFKLDDIGLDAPNGYTIQNIFENEKMYTIPPHGSISARVPPNGGVLLKLVPIPKKHL</sequence>
<evidence type="ECO:0000256" key="2">
    <source>
        <dbReference type="ARBA" id="ARBA00022801"/>
    </source>
</evidence>
<feature type="signal peptide" evidence="5">
    <location>
        <begin position="1"/>
        <end position="16"/>
    </location>
</feature>
<dbReference type="Pfam" id="PF16499">
    <property type="entry name" value="Melibiase_2"/>
    <property type="match status" value="1"/>
</dbReference>
<evidence type="ECO:0000256" key="5">
    <source>
        <dbReference type="SAM" id="SignalP"/>
    </source>
</evidence>
<dbReference type="InterPro" id="IPR013785">
    <property type="entry name" value="Aldolase_TIM"/>
</dbReference>
<gene>
    <name evidence="7" type="primary">LOC108561713</name>
</gene>
<evidence type="ECO:0000313" key="6">
    <source>
        <dbReference type="Proteomes" id="UP000695000"/>
    </source>
</evidence>
<keyword evidence="4" id="KW-1015">Disulfide bond</keyword>
<dbReference type="CDD" id="cd14792">
    <property type="entry name" value="GH27"/>
    <property type="match status" value="1"/>
</dbReference>
<protein>
    <recommendedName>
        <fullName evidence="4">Alpha-galactosidase</fullName>
        <ecNumber evidence="4">3.2.1.-</ecNumber>
    </recommendedName>
</protein>
<keyword evidence="3 4" id="KW-0326">Glycosidase</keyword>
<reference evidence="7" key="1">
    <citation type="submission" date="2025-08" db="UniProtKB">
        <authorList>
            <consortium name="RefSeq"/>
        </authorList>
    </citation>
    <scope>IDENTIFICATION</scope>
    <source>
        <tissue evidence="7">Whole Larva</tissue>
    </source>
</reference>
<feature type="chain" id="PRO_5047157834" description="Alpha-galactosidase" evidence="5">
    <location>
        <begin position="17"/>
        <end position="412"/>
    </location>
</feature>
<dbReference type="Proteomes" id="UP000695000">
    <property type="component" value="Unplaced"/>
</dbReference>
<keyword evidence="2 4" id="KW-0378">Hydrolase</keyword>
<evidence type="ECO:0000256" key="4">
    <source>
        <dbReference type="RuleBase" id="RU361168"/>
    </source>
</evidence>
<dbReference type="InterPro" id="IPR013780">
    <property type="entry name" value="Glyco_hydro_b"/>
</dbReference>
<keyword evidence="6" id="KW-1185">Reference proteome</keyword>
<comment type="subunit">
    <text evidence="4">Homodimer.</text>
</comment>
<dbReference type="Gene3D" id="2.60.40.1180">
    <property type="entry name" value="Golgi alpha-mannosidase II"/>
    <property type="match status" value="1"/>
</dbReference>